<feature type="coiled-coil region" evidence="2">
    <location>
        <begin position="525"/>
        <end position="577"/>
    </location>
</feature>
<keyword evidence="2" id="KW-0175">Coiled coil</keyword>
<feature type="domain" description="Rho-GAP" evidence="5">
    <location>
        <begin position="183"/>
        <end position="386"/>
    </location>
</feature>
<dbReference type="SUPFAM" id="SSF50729">
    <property type="entry name" value="PH domain-like"/>
    <property type="match status" value="1"/>
</dbReference>
<feature type="region of interest" description="Disordered" evidence="3">
    <location>
        <begin position="816"/>
        <end position="857"/>
    </location>
</feature>
<dbReference type="InterPro" id="IPR052799">
    <property type="entry name" value="Rho_GAP_Regulators"/>
</dbReference>
<gene>
    <name evidence="6" type="ORF">KFL_002510100</name>
</gene>
<dbReference type="InterPro" id="IPR008936">
    <property type="entry name" value="Rho_GTPase_activation_prot"/>
</dbReference>
<evidence type="ECO:0000313" key="6">
    <source>
        <dbReference type="EMBL" id="GAQ85733.1"/>
    </source>
</evidence>
<protein>
    <submittedName>
        <fullName evidence="6">Rho GTPase activation protein (RhoGAP) with PH domain</fullName>
    </submittedName>
</protein>
<evidence type="ECO:0000256" key="1">
    <source>
        <dbReference type="ARBA" id="ARBA00022468"/>
    </source>
</evidence>
<feature type="compositionally biased region" description="Basic and acidic residues" evidence="3">
    <location>
        <begin position="505"/>
        <end position="514"/>
    </location>
</feature>
<evidence type="ECO:0000313" key="7">
    <source>
        <dbReference type="Proteomes" id="UP000054558"/>
    </source>
</evidence>
<dbReference type="Pfam" id="PF14389">
    <property type="entry name" value="Lzipper-MIP1"/>
    <property type="match status" value="1"/>
</dbReference>
<dbReference type="PANTHER" id="PTHR46265">
    <property type="entry name" value="RHO GTPASE-ACTIVATING PROTEIN 7"/>
    <property type="match status" value="1"/>
</dbReference>
<feature type="coiled-coil region" evidence="2">
    <location>
        <begin position="609"/>
        <end position="636"/>
    </location>
</feature>
<dbReference type="InterPro" id="IPR001849">
    <property type="entry name" value="PH_domain"/>
</dbReference>
<dbReference type="EMBL" id="DF237200">
    <property type="protein sequence ID" value="GAQ85733.1"/>
    <property type="molecule type" value="Genomic_DNA"/>
</dbReference>
<reference evidence="6 7" key="1">
    <citation type="journal article" date="2014" name="Nat. Commun.">
        <title>Klebsormidium flaccidum genome reveals primary factors for plant terrestrial adaptation.</title>
        <authorList>
            <person name="Hori K."/>
            <person name="Maruyama F."/>
            <person name="Fujisawa T."/>
            <person name="Togashi T."/>
            <person name="Yamamoto N."/>
            <person name="Seo M."/>
            <person name="Sato S."/>
            <person name="Yamada T."/>
            <person name="Mori H."/>
            <person name="Tajima N."/>
            <person name="Moriyama T."/>
            <person name="Ikeuchi M."/>
            <person name="Watanabe M."/>
            <person name="Wada H."/>
            <person name="Kobayashi K."/>
            <person name="Saito M."/>
            <person name="Masuda T."/>
            <person name="Sasaki-Sekimoto Y."/>
            <person name="Mashiguchi K."/>
            <person name="Awai K."/>
            <person name="Shimojima M."/>
            <person name="Masuda S."/>
            <person name="Iwai M."/>
            <person name="Nobusawa T."/>
            <person name="Narise T."/>
            <person name="Kondo S."/>
            <person name="Saito H."/>
            <person name="Sato R."/>
            <person name="Murakawa M."/>
            <person name="Ihara Y."/>
            <person name="Oshima-Yamada Y."/>
            <person name="Ohtaka K."/>
            <person name="Satoh M."/>
            <person name="Sonobe K."/>
            <person name="Ishii M."/>
            <person name="Ohtani R."/>
            <person name="Kanamori-Sato M."/>
            <person name="Honoki R."/>
            <person name="Miyazaki D."/>
            <person name="Mochizuki H."/>
            <person name="Umetsu J."/>
            <person name="Higashi K."/>
            <person name="Shibata D."/>
            <person name="Kamiya Y."/>
            <person name="Sato N."/>
            <person name="Nakamura Y."/>
            <person name="Tabata S."/>
            <person name="Ida S."/>
            <person name="Kurokawa K."/>
            <person name="Ohta H."/>
        </authorList>
    </citation>
    <scope>NUCLEOTIDE SEQUENCE [LARGE SCALE GENOMIC DNA]</scope>
    <source>
        <strain evidence="6 7">NIES-2285</strain>
    </source>
</reference>
<dbReference type="GO" id="GO:0005096">
    <property type="term" value="F:GTPase activator activity"/>
    <property type="evidence" value="ECO:0007669"/>
    <property type="project" value="UniProtKB-KW"/>
</dbReference>
<dbReference type="OMA" id="HRASTYD"/>
<keyword evidence="1" id="KW-0343">GTPase activation</keyword>
<evidence type="ECO:0000256" key="2">
    <source>
        <dbReference type="SAM" id="Coils"/>
    </source>
</evidence>
<dbReference type="Pfam" id="PF00169">
    <property type="entry name" value="PH"/>
    <property type="match status" value="1"/>
</dbReference>
<dbReference type="Pfam" id="PF00620">
    <property type="entry name" value="RhoGAP"/>
    <property type="match status" value="1"/>
</dbReference>
<feature type="compositionally biased region" description="Basic and acidic residues" evidence="3">
    <location>
        <begin position="463"/>
        <end position="483"/>
    </location>
</feature>
<evidence type="ECO:0000256" key="3">
    <source>
        <dbReference type="SAM" id="MobiDB-lite"/>
    </source>
</evidence>
<keyword evidence="7" id="KW-1185">Reference proteome</keyword>
<dbReference type="PROSITE" id="PS50238">
    <property type="entry name" value="RHOGAP"/>
    <property type="match status" value="1"/>
</dbReference>
<name>A0A1Y1I5H1_KLENI</name>
<dbReference type="SMART" id="SM00233">
    <property type="entry name" value="PH"/>
    <property type="match status" value="1"/>
</dbReference>
<evidence type="ECO:0000259" key="5">
    <source>
        <dbReference type="PROSITE" id="PS50238"/>
    </source>
</evidence>
<dbReference type="Gene3D" id="2.30.29.30">
    <property type="entry name" value="Pleckstrin-homology domain (PH domain)/Phosphotyrosine-binding domain (PTB)"/>
    <property type="match status" value="1"/>
</dbReference>
<evidence type="ECO:0000259" key="4">
    <source>
        <dbReference type="PROSITE" id="PS50003"/>
    </source>
</evidence>
<proteinExistence type="predicted"/>
<feature type="region of interest" description="Disordered" evidence="3">
    <location>
        <begin position="878"/>
        <end position="912"/>
    </location>
</feature>
<feature type="compositionally biased region" description="Basic and acidic residues" evidence="3">
    <location>
        <begin position="145"/>
        <end position="160"/>
    </location>
</feature>
<dbReference type="SMART" id="SM00324">
    <property type="entry name" value="RhoGAP"/>
    <property type="match status" value="1"/>
</dbReference>
<feature type="region of interest" description="Disordered" evidence="3">
    <location>
        <begin position="748"/>
        <end position="785"/>
    </location>
</feature>
<feature type="region of interest" description="Disordered" evidence="3">
    <location>
        <begin position="132"/>
        <end position="173"/>
    </location>
</feature>
<dbReference type="PANTHER" id="PTHR46265:SF2">
    <property type="entry name" value="RHO GTPASE-ACTIVATING PROTEIN 7"/>
    <property type="match status" value="1"/>
</dbReference>
<feature type="domain" description="PH" evidence="4">
    <location>
        <begin position="28"/>
        <end position="132"/>
    </location>
</feature>
<dbReference type="Gene3D" id="1.10.555.10">
    <property type="entry name" value="Rho GTPase activation protein"/>
    <property type="match status" value="1"/>
</dbReference>
<dbReference type="AlphaFoldDB" id="A0A1Y1I5H1"/>
<dbReference type="CDD" id="cd00159">
    <property type="entry name" value="RhoGAP"/>
    <property type="match status" value="1"/>
</dbReference>
<organism evidence="6 7">
    <name type="scientific">Klebsormidium nitens</name>
    <name type="common">Green alga</name>
    <name type="synonym">Ulothrix nitens</name>
    <dbReference type="NCBI Taxonomy" id="105231"/>
    <lineage>
        <taxon>Eukaryota</taxon>
        <taxon>Viridiplantae</taxon>
        <taxon>Streptophyta</taxon>
        <taxon>Klebsormidiophyceae</taxon>
        <taxon>Klebsormidiales</taxon>
        <taxon>Klebsormidiaceae</taxon>
        <taxon>Klebsormidium</taxon>
    </lineage>
</organism>
<dbReference type="GO" id="GO:0007165">
    <property type="term" value="P:signal transduction"/>
    <property type="evidence" value="ECO:0007669"/>
    <property type="project" value="InterPro"/>
</dbReference>
<dbReference type="InterPro" id="IPR025757">
    <property type="entry name" value="MIP1_Leuzipper"/>
</dbReference>
<dbReference type="Proteomes" id="UP000054558">
    <property type="component" value="Unassembled WGS sequence"/>
</dbReference>
<sequence>MNGMSGSLGQGAFHASYDVRPPGKKQLGILKAGNLYISGRGMGWKSWKKRWFILTKTPTRTALVYFRGEPNGPINPSDALDGINLVNTGRVLAKLDKKMIILMFPDNRSYTFKAESLDELDGWRQMLEKALVDAPNPEPEGEPESSYKSDTMDSSRDFSGEYKSPPQKKRPQKSLVIGRPILLALEDIDGSPSFLEKALQFIETTGVNVEGILRHSADVELVEKRVQAYEQGANEFRPDEDAHVIGDCIKHVLRELPSSPVPDLCCAALIRAYRKPNRNVQIEEMRIAVADSFPEPNRRLLQRVLRMMLTVASNSSVNLMNADAVARCMAPLLLRPIFSGDVPIFVDDGGAGPTSEEEHAMLQAMNAANVGGALIRAMMKEFDNLFVEDEHLTSATISRSFSDDMYRDTSRVSYQTSIPSHLSRDSDASSSGIALDGVNGAHVLTSLDEPTVRHDLSGTTLAREGEGDHSDAQRGYSDGRKGYADAPRGYSDAPRVYPEAPRGYSDARNEPDVRELTEDEELAAIERLTQQRDVLEVAVWKKKEENAGLKEALRLRKQSLQDRRYDLEQEVRRLNGALVHEADQNALMEIAMGAASAMLEHSKDLDPEAQMQLQEIVALEKDVTRLRTQIDDLQIDMLNRRKASGLDDMDKRLQRICDLNALSSQLEAELSTVLRKYAEEKEKNNEMLAQIAAVDIASRESQYFKQQVALAEAQEKLRLEMSRAQILQQSGGLQQAAGLQQFGVLQQMGGSKEQSPARGGLAGGSAPATPKGPLMRLPPVPLTGGGKRSFGAVNLHRLGSDGADYLKNQLEAAGIVTAADDDERDSPSSEDRRSNLSNGDSGSVSTSSASIPLVSTSRGLGSLDSQVAYSQERRMQLMRQLQELSSPTGGGGRRAHSGYASYREAVPYAVSP</sequence>
<feature type="compositionally biased region" description="Basic and acidic residues" evidence="3">
    <location>
        <begin position="825"/>
        <end position="834"/>
    </location>
</feature>
<dbReference type="PROSITE" id="PS50003">
    <property type="entry name" value="PH_DOMAIN"/>
    <property type="match status" value="1"/>
</dbReference>
<dbReference type="InterPro" id="IPR011993">
    <property type="entry name" value="PH-like_dom_sf"/>
</dbReference>
<dbReference type="CDD" id="cd00821">
    <property type="entry name" value="PH"/>
    <property type="match status" value="1"/>
</dbReference>
<feature type="region of interest" description="Disordered" evidence="3">
    <location>
        <begin position="449"/>
        <end position="514"/>
    </location>
</feature>
<dbReference type="InterPro" id="IPR000198">
    <property type="entry name" value="RhoGAP_dom"/>
</dbReference>
<accession>A0A1Y1I5H1</accession>
<dbReference type="SUPFAM" id="SSF48350">
    <property type="entry name" value="GTPase activation domain, GAP"/>
    <property type="match status" value="1"/>
</dbReference>
<feature type="compositionally biased region" description="Low complexity" evidence="3">
    <location>
        <begin position="837"/>
        <end position="850"/>
    </location>
</feature>
<dbReference type="STRING" id="105231.A0A1Y1I5H1"/>
<dbReference type="OrthoDB" id="2157866at2759"/>